<gene>
    <name evidence="1" type="ORF">WMSIL1_LOCUS5773</name>
    <name evidence="2" type="ORF">WMSIL1_LOCUS6520</name>
    <name evidence="3" type="ORF">WMSIL1_LOCUS6564</name>
</gene>
<dbReference type="Proteomes" id="UP000321570">
    <property type="component" value="Unassembled WGS sequence"/>
</dbReference>
<organism evidence="2 4">
    <name type="scientific">Hymenolepis diminuta</name>
    <name type="common">Rat tapeworm</name>
    <dbReference type="NCBI Taxonomy" id="6216"/>
    <lineage>
        <taxon>Eukaryota</taxon>
        <taxon>Metazoa</taxon>
        <taxon>Spiralia</taxon>
        <taxon>Lophotrochozoa</taxon>
        <taxon>Platyhelminthes</taxon>
        <taxon>Cestoda</taxon>
        <taxon>Eucestoda</taxon>
        <taxon>Cyclophyllidea</taxon>
        <taxon>Hymenolepididae</taxon>
        <taxon>Hymenolepis</taxon>
    </lineage>
</organism>
<name>A0A564YIX8_HYMDI</name>
<evidence type="ECO:0000313" key="2">
    <source>
        <dbReference type="EMBL" id="VUZ46553.1"/>
    </source>
</evidence>
<reference evidence="2 4" key="1">
    <citation type="submission" date="2019-07" db="EMBL/GenBank/DDBJ databases">
        <authorList>
            <person name="Jastrzebski P J."/>
            <person name="Paukszto L."/>
            <person name="Jastrzebski P J."/>
        </authorList>
    </citation>
    <scope>NUCLEOTIDE SEQUENCE [LARGE SCALE GENOMIC DNA]</scope>
    <source>
        <strain evidence="2 4">WMS-il1</strain>
    </source>
</reference>
<dbReference type="AlphaFoldDB" id="A0A564YIX8"/>
<dbReference type="EMBL" id="CABIJS010000222">
    <property type="protein sequence ID" value="VUZ46557.1"/>
    <property type="molecule type" value="Genomic_DNA"/>
</dbReference>
<dbReference type="EMBL" id="CABIJS010000193">
    <property type="protein sequence ID" value="VUZ45868.1"/>
    <property type="molecule type" value="Genomic_DNA"/>
</dbReference>
<protein>
    <submittedName>
        <fullName evidence="2">Uncharacterized protein</fullName>
    </submittedName>
</protein>
<evidence type="ECO:0000313" key="3">
    <source>
        <dbReference type="EMBL" id="VUZ46557.1"/>
    </source>
</evidence>
<evidence type="ECO:0000313" key="1">
    <source>
        <dbReference type="EMBL" id="VUZ45868.1"/>
    </source>
</evidence>
<evidence type="ECO:0000313" key="4">
    <source>
        <dbReference type="Proteomes" id="UP000321570"/>
    </source>
</evidence>
<proteinExistence type="predicted"/>
<accession>A0A564YIX8</accession>
<keyword evidence="4" id="KW-1185">Reference proteome</keyword>
<sequence length="159" mass="19262">MCSEKTWLTPPRRKELDSSIRRRLETTVHKKLKRYIRPRELVDLKFRGVVYLLYELFGAESRAFFKCFRRQVLTKMPDEDWIDYVTGINDIFEQPDFRCISNDRFRRLFFFCGQWDSCHADVRVRILKIIEQNHDIILLDFSDEGRRMDTVLDDTAMIE</sequence>
<dbReference type="EMBL" id="CABIJS010000222">
    <property type="protein sequence ID" value="VUZ46553.1"/>
    <property type="molecule type" value="Genomic_DNA"/>
</dbReference>